<evidence type="ECO:0000313" key="6">
    <source>
        <dbReference type="Proteomes" id="UP000460549"/>
    </source>
</evidence>
<dbReference type="Pfam" id="PF00392">
    <property type="entry name" value="GntR"/>
    <property type="match status" value="1"/>
</dbReference>
<dbReference type="EMBL" id="VUNN01000003">
    <property type="protein sequence ID" value="MSU05678.1"/>
    <property type="molecule type" value="Genomic_DNA"/>
</dbReference>
<dbReference type="PANTHER" id="PTHR43537:SF45">
    <property type="entry name" value="GNTR FAMILY REGULATORY PROTEIN"/>
    <property type="match status" value="1"/>
</dbReference>
<keyword evidence="1" id="KW-0805">Transcription regulation</keyword>
<dbReference type="InterPro" id="IPR000524">
    <property type="entry name" value="Tscrpt_reg_HTH_GntR"/>
</dbReference>
<feature type="domain" description="HTH gntR-type" evidence="4">
    <location>
        <begin position="6"/>
        <end position="73"/>
    </location>
</feature>
<dbReference type="AlphaFoldDB" id="A0A7X2TR73"/>
<evidence type="ECO:0000256" key="3">
    <source>
        <dbReference type="ARBA" id="ARBA00023163"/>
    </source>
</evidence>
<dbReference type="SUPFAM" id="SSF46785">
    <property type="entry name" value="Winged helix' DNA-binding domain"/>
    <property type="match status" value="1"/>
</dbReference>
<accession>A0A7X2TR73</accession>
<reference evidence="5 6" key="1">
    <citation type="submission" date="2019-08" db="EMBL/GenBank/DDBJ databases">
        <title>In-depth cultivation of the pig gut microbiome towards novel bacterial diversity and tailored functional studies.</title>
        <authorList>
            <person name="Wylensek D."/>
            <person name="Hitch T.C.A."/>
            <person name="Clavel T."/>
        </authorList>
    </citation>
    <scope>NUCLEOTIDE SEQUENCE [LARGE SCALE GENOMIC DNA]</scope>
    <source>
        <strain evidence="5 6">NM-380-WT-3C1</strain>
    </source>
</reference>
<dbReference type="GO" id="GO:0003677">
    <property type="term" value="F:DNA binding"/>
    <property type="evidence" value="ECO:0007669"/>
    <property type="project" value="UniProtKB-KW"/>
</dbReference>
<gene>
    <name evidence="5" type="ORF">FYJ80_02635</name>
</gene>
<evidence type="ECO:0000313" key="5">
    <source>
        <dbReference type="EMBL" id="MSU05678.1"/>
    </source>
</evidence>
<dbReference type="Gene3D" id="1.20.120.530">
    <property type="entry name" value="GntR ligand-binding domain-like"/>
    <property type="match status" value="1"/>
</dbReference>
<dbReference type="RefSeq" id="WP_154424577.1">
    <property type="nucleotide sequence ID" value="NZ_VUNN01000003.1"/>
</dbReference>
<dbReference type="PANTHER" id="PTHR43537">
    <property type="entry name" value="TRANSCRIPTIONAL REGULATOR, GNTR FAMILY"/>
    <property type="match status" value="1"/>
</dbReference>
<dbReference type="InterPro" id="IPR008920">
    <property type="entry name" value="TF_FadR/GntR_C"/>
</dbReference>
<evidence type="ECO:0000256" key="2">
    <source>
        <dbReference type="ARBA" id="ARBA00023125"/>
    </source>
</evidence>
<organism evidence="5 6">
    <name type="scientific">Bullifex porci</name>
    <dbReference type="NCBI Taxonomy" id="2606638"/>
    <lineage>
        <taxon>Bacteria</taxon>
        <taxon>Pseudomonadati</taxon>
        <taxon>Spirochaetota</taxon>
        <taxon>Spirochaetia</taxon>
        <taxon>Spirochaetales</taxon>
        <taxon>Spirochaetaceae</taxon>
        <taxon>Bullifex</taxon>
    </lineage>
</organism>
<dbReference type="Proteomes" id="UP000460549">
    <property type="component" value="Unassembled WGS sequence"/>
</dbReference>
<protein>
    <submittedName>
        <fullName evidence="5">GntR family transcriptional regulator</fullName>
    </submittedName>
</protein>
<dbReference type="InterPro" id="IPR011711">
    <property type="entry name" value="GntR_C"/>
</dbReference>
<name>A0A7X2TR73_9SPIO</name>
<keyword evidence="3" id="KW-0804">Transcription</keyword>
<dbReference type="InterPro" id="IPR036390">
    <property type="entry name" value="WH_DNA-bd_sf"/>
</dbReference>
<keyword evidence="6" id="KW-1185">Reference proteome</keyword>
<dbReference type="PROSITE" id="PS50949">
    <property type="entry name" value="HTH_GNTR"/>
    <property type="match status" value="1"/>
</dbReference>
<dbReference type="SMART" id="SM00345">
    <property type="entry name" value="HTH_GNTR"/>
    <property type="match status" value="1"/>
</dbReference>
<evidence type="ECO:0000259" key="4">
    <source>
        <dbReference type="PROSITE" id="PS50949"/>
    </source>
</evidence>
<evidence type="ECO:0000256" key="1">
    <source>
        <dbReference type="ARBA" id="ARBA00023015"/>
    </source>
</evidence>
<dbReference type="CDD" id="cd07377">
    <property type="entry name" value="WHTH_GntR"/>
    <property type="match status" value="1"/>
</dbReference>
<keyword evidence="2" id="KW-0238">DNA-binding</keyword>
<dbReference type="SUPFAM" id="SSF48008">
    <property type="entry name" value="GntR ligand-binding domain-like"/>
    <property type="match status" value="1"/>
</dbReference>
<dbReference type="Gene3D" id="1.10.10.10">
    <property type="entry name" value="Winged helix-like DNA-binding domain superfamily/Winged helix DNA-binding domain"/>
    <property type="match status" value="1"/>
</dbReference>
<dbReference type="GO" id="GO:0003700">
    <property type="term" value="F:DNA-binding transcription factor activity"/>
    <property type="evidence" value="ECO:0007669"/>
    <property type="project" value="InterPro"/>
</dbReference>
<proteinExistence type="predicted"/>
<dbReference type="InterPro" id="IPR036388">
    <property type="entry name" value="WH-like_DNA-bd_sf"/>
</dbReference>
<comment type="caution">
    <text evidence="5">The sequence shown here is derived from an EMBL/GenBank/DDBJ whole genome shotgun (WGS) entry which is preliminary data.</text>
</comment>
<sequence>MKKDDSRANIWVYNQLREKIETLELKPGTELNLTELSDSLGVSRSPLRDALLRLERDSLVDIFPQKGTRVSFLDIADIRQERFMRTNLELGAVSRFMDLKLSDIEREAYITRLKAILLKQHAALIKGSFIEFLKADDELHSTFYSELGYERVYSVLYSHTGNERRIRLLSSLAGTIANDVEAQHEEIIAAIARNDKEAVLKLDKEHLDKIEDEYPMLIEMFGEYFIK</sequence>
<dbReference type="Pfam" id="PF07729">
    <property type="entry name" value="FCD"/>
    <property type="match status" value="1"/>
</dbReference>